<proteinExistence type="predicted"/>
<dbReference type="KEGG" id="abe:ARB_06664"/>
<dbReference type="RefSeq" id="XP_003014907.1">
    <property type="nucleotide sequence ID" value="XM_003014861.1"/>
</dbReference>
<dbReference type="EMBL" id="ABSU01000006">
    <property type="protein sequence ID" value="EFE34267.1"/>
    <property type="molecule type" value="Genomic_DNA"/>
</dbReference>
<feature type="region of interest" description="Disordered" evidence="1">
    <location>
        <begin position="1"/>
        <end position="36"/>
    </location>
</feature>
<evidence type="ECO:0000313" key="2">
    <source>
        <dbReference type="EMBL" id="EFE34267.1"/>
    </source>
</evidence>
<feature type="compositionally biased region" description="Basic and acidic residues" evidence="1">
    <location>
        <begin position="1"/>
        <end position="29"/>
    </location>
</feature>
<name>D4ARC4_ARTBC</name>
<dbReference type="GeneID" id="9527210"/>
<sequence>MGRAEDERWNVAAAERDGVSPGGKAREARGWSSPSLSPPYLCLFNSLVTPWGHDSITYHCRRTLLLLLFFSSSSSSLSSISSCLAL</sequence>
<protein>
    <submittedName>
        <fullName evidence="2">Uncharacterized protein</fullName>
    </submittedName>
</protein>
<dbReference type="Proteomes" id="UP000008866">
    <property type="component" value="Unassembled WGS sequence"/>
</dbReference>
<gene>
    <name evidence="2" type="ORF">ARB_06664</name>
</gene>
<reference evidence="3" key="1">
    <citation type="journal article" date="2011" name="Genome Biol.">
        <title>Comparative and functional genomics provide insights into the pathogenicity of dermatophytic fungi.</title>
        <authorList>
            <person name="Burmester A."/>
            <person name="Shelest E."/>
            <person name="Gloeckner G."/>
            <person name="Heddergott C."/>
            <person name="Schindler S."/>
            <person name="Staib P."/>
            <person name="Heidel A."/>
            <person name="Felder M."/>
            <person name="Petzold A."/>
            <person name="Szafranski K."/>
            <person name="Feuermann M."/>
            <person name="Pedruzzi I."/>
            <person name="Priebe S."/>
            <person name="Groth M."/>
            <person name="Winkler R."/>
            <person name="Li W."/>
            <person name="Kniemeyer O."/>
            <person name="Schroeckh V."/>
            <person name="Hertweck C."/>
            <person name="Hube B."/>
            <person name="White T.C."/>
            <person name="Platzer M."/>
            <person name="Guthke R."/>
            <person name="Heitman J."/>
            <person name="Woestemeyer J."/>
            <person name="Zipfel P.F."/>
            <person name="Monod M."/>
            <person name="Brakhage A.A."/>
        </authorList>
    </citation>
    <scope>NUCLEOTIDE SEQUENCE [LARGE SCALE GENOMIC DNA]</scope>
    <source>
        <strain evidence="3">ATCC MYA-4681 / CBS 112371</strain>
    </source>
</reference>
<organism evidence="2 3">
    <name type="scientific">Arthroderma benhamiae (strain ATCC MYA-4681 / CBS 112371)</name>
    <name type="common">Trichophyton mentagrophytes</name>
    <dbReference type="NCBI Taxonomy" id="663331"/>
    <lineage>
        <taxon>Eukaryota</taxon>
        <taxon>Fungi</taxon>
        <taxon>Dikarya</taxon>
        <taxon>Ascomycota</taxon>
        <taxon>Pezizomycotina</taxon>
        <taxon>Eurotiomycetes</taxon>
        <taxon>Eurotiomycetidae</taxon>
        <taxon>Onygenales</taxon>
        <taxon>Arthrodermataceae</taxon>
        <taxon>Trichophyton</taxon>
    </lineage>
</organism>
<accession>D4ARC4</accession>
<evidence type="ECO:0000256" key="1">
    <source>
        <dbReference type="SAM" id="MobiDB-lite"/>
    </source>
</evidence>
<comment type="caution">
    <text evidence="2">The sequence shown here is derived from an EMBL/GenBank/DDBJ whole genome shotgun (WGS) entry which is preliminary data.</text>
</comment>
<evidence type="ECO:0000313" key="3">
    <source>
        <dbReference type="Proteomes" id="UP000008866"/>
    </source>
</evidence>
<dbReference type="AlphaFoldDB" id="D4ARC4"/>
<keyword evidence="3" id="KW-1185">Reference proteome</keyword>
<dbReference type="HOGENOM" id="CLU_2497440_0_0_1"/>